<sequence length="615" mass="67886">MSIRYTFFLVSLLVILAMSTMATMLWSTNNTIADIGEKYALSKELTSDMLMLRRHEKDFLLRKDLKYITKFEKRMSLMQQHISTLKADLADNKDIIAMLNQTHDNLKNYHTQLFQLVTLDKKIGLNKNEGLRGAFNQAEQSLELSVSETGDSQAIANTLHLVLLENDFQSTLDLKVKSNVEVELINAKSYFTVLNTQASEDIAQFDITAQNLADALKARGLDQNSGLRGELRSSIHMVEKLVGNVSNELDSAISQSLSSSKKQGIITAVIMTMGIASLLIMQTIRVFNRLQSANKKMATISQGGGDLTQHLDLSGKDEVTDLANSMNDFIDTTASLVREIKDKGEIVESGAHHSVELNKRSQEAIAEQRNNTVAVNQAVVELATAVDLIAKSSVLVQDCVNNADKQITIGSRTMSHASEQMIELTKHIESNSDIMNLVTHASGDIEKVTNVIREITEQTNLLALNAAIEAARAGESGRGFAVVADEVRTLAKRTQTSTVEIERMINALQEHVKNSHNAMNQSLSLSTTMKTAITDANNSMIANKSAMDQIRDMVTQIAGATEEQRYTVKSVEDATRNISVTAEQLLVDSCENCQNCECLERNAHQMKEDVAKFVV</sequence>
<evidence type="ECO:0000256" key="4">
    <source>
        <dbReference type="ARBA" id="ARBA00022500"/>
    </source>
</evidence>
<protein>
    <submittedName>
        <fullName evidence="13">Methyl-accepting chemotaxis protein</fullName>
    </submittedName>
</protein>
<evidence type="ECO:0000313" key="14">
    <source>
        <dbReference type="Proteomes" id="UP000198862"/>
    </source>
</evidence>
<dbReference type="PANTHER" id="PTHR32089">
    <property type="entry name" value="METHYL-ACCEPTING CHEMOTAXIS PROTEIN MCPB"/>
    <property type="match status" value="1"/>
</dbReference>
<dbReference type="SMART" id="SM00304">
    <property type="entry name" value="HAMP"/>
    <property type="match status" value="1"/>
</dbReference>
<feature type="domain" description="Methyl-accepting transducer" evidence="11">
    <location>
        <begin position="343"/>
        <end position="579"/>
    </location>
</feature>
<evidence type="ECO:0000256" key="8">
    <source>
        <dbReference type="ARBA" id="ARBA00023224"/>
    </source>
</evidence>
<keyword evidence="4" id="KW-0145">Chemotaxis</keyword>
<dbReference type="GO" id="GO:0006935">
    <property type="term" value="P:chemotaxis"/>
    <property type="evidence" value="ECO:0007669"/>
    <property type="project" value="UniProtKB-KW"/>
</dbReference>
<keyword evidence="3" id="KW-0488">Methylation</keyword>
<dbReference type="SMART" id="SM01358">
    <property type="entry name" value="HBM"/>
    <property type="match status" value="1"/>
</dbReference>
<dbReference type="FunFam" id="1.10.287.950:FF:000001">
    <property type="entry name" value="Methyl-accepting chemotaxis sensory transducer"/>
    <property type="match status" value="1"/>
</dbReference>
<dbReference type="PROSITE" id="PS50885">
    <property type="entry name" value="HAMP"/>
    <property type="match status" value="1"/>
</dbReference>
<evidence type="ECO:0000259" key="12">
    <source>
        <dbReference type="PROSITE" id="PS50885"/>
    </source>
</evidence>
<dbReference type="InterPro" id="IPR032255">
    <property type="entry name" value="HBM"/>
</dbReference>
<name>A0A1I1SZV4_9GAMM</name>
<keyword evidence="7" id="KW-0472">Membrane</keyword>
<evidence type="ECO:0000313" key="13">
    <source>
        <dbReference type="EMBL" id="SFD50308.1"/>
    </source>
</evidence>
<dbReference type="Proteomes" id="UP000198862">
    <property type="component" value="Unassembled WGS sequence"/>
</dbReference>
<keyword evidence="5" id="KW-0812">Transmembrane</keyword>
<comment type="subcellular location">
    <subcellularLocation>
        <location evidence="1">Cell membrane</location>
        <topology evidence="1">Multi-pass membrane protein</topology>
    </subcellularLocation>
</comment>
<keyword evidence="14" id="KW-1185">Reference proteome</keyword>
<dbReference type="RefSeq" id="WP_091990550.1">
    <property type="nucleotide sequence ID" value="NZ_FOLO01000063.1"/>
</dbReference>
<organism evidence="13 14">
    <name type="scientific">Pseudoalteromonas denitrificans DSM 6059</name>
    <dbReference type="NCBI Taxonomy" id="1123010"/>
    <lineage>
        <taxon>Bacteria</taxon>
        <taxon>Pseudomonadati</taxon>
        <taxon>Pseudomonadota</taxon>
        <taxon>Gammaproteobacteria</taxon>
        <taxon>Alteromonadales</taxon>
        <taxon>Pseudoalteromonadaceae</taxon>
        <taxon>Pseudoalteromonas</taxon>
    </lineage>
</organism>
<dbReference type="CDD" id="cd06225">
    <property type="entry name" value="HAMP"/>
    <property type="match status" value="1"/>
</dbReference>
<evidence type="ECO:0000259" key="11">
    <source>
        <dbReference type="PROSITE" id="PS50111"/>
    </source>
</evidence>
<dbReference type="EMBL" id="FOLO01000063">
    <property type="protein sequence ID" value="SFD50308.1"/>
    <property type="molecule type" value="Genomic_DNA"/>
</dbReference>
<evidence type="ECO:0000256" key="3">
    <source>
        <dbReference type="ARBA" id="ARBA00022481"/>
    </source>
</evidence>
<evidence type="ECO:0000256" key="5">
    <source>
        <dbReference type="ARBA" id="ARBA00022692"/>
    </source>
</evidence>
<dbReference type="GO" id="GO:0007165">
    <property type="term" value="P:signal transduction"/>
    <property type="evidence" value="ECO:0007669"/>
    <property type="project" value="UniProtKB-KW"/>
</dbReference>
<dbReference type="SUPFAM" id="SSF58104">
    <property type="entry name" value="Methyl-accepting chemotaxis protein (MCP) signaling domain"/>
    <property type="match status" value="1"/>
</dbReference>
<dbReference type="OrthoDB" id="8724845at2"/>
<dbReference type="Pfam" id="PF00672">
    <property type="entry name" value="HAMP"/>
    <property type="match status" value="1"/>
</dbReference>
<keyword evidence="8 10" id="KW-0807">Transducer</keyword>
<keyword evidence="6" id="KW-1133">Transmembrane helix</keyword>
<feature type="domain" description="HAMP" evidence="12">
    <location>
        <begin position="284"/>
        <end position="338"/>
    </location>
</feature>
<dbReference type="STRING" id="1123010.SAMN02745724_04701"/>
<reference evidence="13 14" key="1">
    <citation type="submission" date="2016-10" db="EMBL/GenBank/DDBJ databases">
        <authorList>
            <person name="de Groot N.N."/>
        </authorList>
    </citation>
    <scope>NUCLEOTIDE SEQUENCE [LARGE SCALE GENOMIC DNA]</scope>
    <source>
        <strain evidence="13 14">DSM 6059</strain>
    </source>
</reference>
<dbReference type="PANTHER" id="PTHR32089:SF39">
    <property type="entry name" value="METHYL-ACCEPTING CHEMOTAXIS PROTEIN HLYB"/>
    <property type="match status" value="1"/>
</dbReference>
<evidence type="ECO:0000256" key="2">
    <source>
        <dbReference type="ARBA" id="ARBA00022475"/>
    </source>
</evidence>
<evidence type="ECO:0000256" key="9">
    <source>
        <dbReference type="ARBA" id="ARBA00029447"/>
    </source>
</evidence>
<gene>
    <name evidence="13" type="ORF">SAMN02745724_04701</name>
</gene>
<dbReference type="PROSITE" id="PS50111">
    <property type="entry name" value="CHEMOTAXIS_TRANSDUC_2"/>
    <property type="match status" value="1"/>
</dbReference>
<evidence type="ECO:0000256" key="1">
    <source>
        <dbReference type="ARBA" id="ARBA00004651"/>
    </source>
</evidence>
<dbReference type="InterPro" id="IPR003660">
    <property type="entry name" value="HAMP_dom"/>
</dbReference>
<dbReference type="SMART" id="SM00283">
    <property type="entry name" value="MA"/>
    <property type="match status" value="1"/>
</dbReference>
<dbReference type="Gene3D" id="1.10.287.950">
    <property type="entry name" value="Methyl-accepting chemotaxis protein"/>
    <property type="match status" value="1"/>
</dbReference>
<evidence type="ECO:0000256" key="7">
    <source>
        <dbReference type="ARBA" id="ARBA00023136"/>
    </source>
</evidence>
<keyword evidence="2" id="KW-1003">Cell membrane</keyword>
<proteinExistence type="inferred from homology"/>
<evidence type="ECO:0000256" key="10">
    <source>
        <dbReference type="PROSITE-ProRule" id="PRU00284"/>
    </source>
</evidence>
<dbReference type="Pfam" id="PF00015">
    <property type="entry name" value="MCPsignal"/>
    <property type="match status" value="1"/>
</dbReference>
<comment type="similarity">
    <text evidence="9">Belongs to the methyl-accepting chemotaxis (MCP) protein family.</text>
</comment>
<dbReference type="AlphaFoldDB" id="A0A1I1SZV4"/>
<evidence type="ECO:0000256" key="6">
    <source>
        <dbReference type="ARBA" id="ARBA00022989"/>
    </source>
</evidence>
<dbReference type="InterPro" id="IPR004089">
    <property type="entry name" value="MCPsignal_dom"/>
</dbReference>
<accession>A0A1I1SZV4</accession>
<dbReference type="GO" id="GO:0005886">
    <property type="term" value="C:plasma membrane"/>
    <property type="evidence" value="ECO:0007669"/>
    <property type="project" value="UniProtKB-SubCell"/>
</dbReference>